<evidence type="ECO:0008006" key="4">
    <source>
        <dbReference type="Google" id="ProtNLM"/>
    </source>
</evidence>
<keyword evidence="3" id="KW-1185">Reference proteome</keyword>
<proteinExistence type="predicted"/>
<dbReference type="RefSeq" id="WP_126718152.1">
    <property type="nucleotide sequence ID" value="NZ_RWJF01000001.1"/>
</dbReference>
<gene>
    <name evidence="2" type="ORF">HMF7854_05400</name>
</gene>
<dbReference type="EMBL" id="RWJF01000001">
    <property type="protein sequence ID" value="RST30320.1"/>
    <property type="molecule type" value="Genomic_DNA"/>
</dbReference>
<reference evidence="2 3" key="1">
    <citation type="submission" date="2018-12" db="EMBL/GenBank/DDBJ databases">
        <title>Sphingomonas sp. HMF7854 Genome sequencing and assembly.</title>
        <authorList>
            <person name="Cha I."/>
            <person name="Kang H."/>
            <person name="Kim H."/>
            <person name="Kang J."/>
            <person name="Joh K."/>
        </authorList>
    </citation>
    <scope>NUCLEOTIDE SEQUENCE [LARGE SCALE GENOMIC DNA]</scope>
    <source>
        <strain evidence="2 3">HMF7854</strain>
    </source>
</reference>
<name>A0A429V8M5_9SPHN</name>
<dbReference type="Proteomes" id="UP000274661">
    <property type="component" value="Unassembled WGS sequence"/>
</dbReference>
<dbReference type="InterPro" id="IPR006311">
    <property type="entry name" value="TAT_signal"/>
</dbReference>
<protein>
    <recommendedName>
        <fullName evidence="4">17 kDa surface antigen</fullName>
    </recommendedName>
</protein>
<sequence length="178" mass="19024">MKSFRKALAMSAGAALAAAALATPAAAQYGNPYGGYGGYGGWGGYSYGAGPATLIGNVLDSILRGTYAATNGYNYGPERWASDQCARAVEARLNNYGGYGGYGYGPRARVVSFDKIERRGDGLKIWGWATTSRPGYGGGGYYGNWGGWNGAYSRDVRIACKIDRYGRVFDTDIKRGRW</sequence>
<comment type="caution">
    <text evidence="2">The sequence shown here is derived from an EMBL/GenBank/DDBJ whole genome shotgun (WGS) entry which is preliminary data.</text>
</comment>
<organism evidence="2 3">
    <name type="scientific">Sphingomonas ginkgonis</name>
    <dbReference type="NCBI Taxonomy" id="2315330"/>
    <lineage>
        <taxon>Bacteria</taxon>
        <taxon>Pseudomonadati</taxon>
        <taxon>Pseudomonadota</taxon>
        <taxon>Alphaproteobacteria</taxon>
        <taxon>Sphingomonadales</taxon>
        <taxon>Sphingomonadaceae</taxon>
        <taxon>Sphingomonas</taxon>
    </lineage>
</organism>
<keyword evidence="1" id="KW-0732">Signal</keyword>
<evidence type="ECO:0000313" key="3">
    <source>
        <dbReference type="Proteomes" id="UP000274661"/>
    </source>
</evidence>
<feature type="signal peptide" evidence="1">
    <location>
        <begin position="1"/>
        <end position="27"/>
    </location>
</feature>
<accession>A0A429V8M5</accession>
<evidence type="ECO:0000256" key="1">
    <source>
        <dbReference type="SAM" id="SignalP"/>
    </source>
</evidence>
<evidence type="ECO:0000313" key="2">
    <source>
        <dbReference type="EMBL" id="RST30320.1"/>
    </source>
</evidence>
<dbReference type="PROSITE" id="PS51318">
    <property type="entry name" value="TAT"/>
    <property type="match status" value="1"/>
</dbReference>
<feature type="chain" id="PRO_5019001301" description="17 kDa surface antigen" evidence="1">
    <location>
        <begin position="28"/>
        <end position="178"/>
    </location>
</feature>
<dbReference type="OrthoDB" id="7584092at2"/>
<dbReference type="AlphaFoldDB" id="A0A429V8M5"/>